<dbReference type="GO" id="GO:0012505">
    <property type="term" value="C:endomembrane system"/>
    <property type="evidence" value="ECO:0007669"/>
    <property type="project" value="UniProtKB-SubCell"/>
</dbReference>
<evidence type="ECO:0000256" key="1">
    <source>
        <dbReference type="ARBA" id="ARBA00004127"/>
    </source>
</evidence>
<proteinExistence type="predicted"/>
<keyword evidence="3" id="KW-1133">Transmembrane helix</keyword>
<comment type="subcellular location">
    <subcellularLocation>
        <location evidence="1">Endomembrane system</location>
        <topology evidence="1">Multi-pass membrane protein</topology>
    </subcellularLocation>
</comment>
<keyword evidence="4" id="KW-0472">Membrane</keyword>
<keyword evidence="8" id="KW-1185">Reference proteome</keyword>
<evidence type="ECO:0000256" key="4">
    <source>
        <dbReference type="ARBA" id="ARBA00023136"/>
    </source>
</evidence>
<dbReference type="Proteomes" id="UP000220102">
    <property type="component" value="Unassembled WGS sequence"/>
</dbReference>
<accession>A0A2A8CZG4</accession>
<protein>
    <recommendedName>
        <fullName evidence="6">DUF1232 domain-containing protein</fullName>
    </recommendedName>
</protein>
<feature type="region of interest" description="Disordered" evidence="5">
    <location>
        <begin position="1"/>
        <end position="26"/>
    </location>
</feature>
<dbReference type="EMBL" id="PDEQ01000003">
    <property type="protein sequence ID" value="PEN14036.1"/>
    <property type="molecule type" value="Genomic_DNA"/>
</dbReference>
<sequence>MRASFKPDGPRDKNGSSTETARPSFGEPFFCPGDTLLGRVVRTTCAFSHEPLRLPRNSDDRCGVRCASSSLTSAEDAMPSESSRMRDRIAQFFRRGRSRVESRASSVRNRVAELDAADVRRRLEAMDTDTVREQLNRIDPGFLSKGADQMTDADIDRVIREADDVEASFDRSGALGRLLDDGRLLLNLVRDARTGRYRKLPRWSLSAAVFTLLYVLNPMDLIPDVIPGIGALDDAAVVSLCLIMMEQDLLAYRSWRRKMISNGNRPAEDTDVTTG</sequence>
<dbReference type="InterPro" id="IPR010652">
    <property type="entry name" value="DUF1232"/>
</dbReference>
<dbReference type="AlphaFoldDB" id="A0A2A8CZG4"/>
<keyword evidence="2" id="KW-0812">Transmembrane</keyword>
<organism evidence="7 8">
    <name type="scientific">Longibacter salinarum</name>
    <dbReference type="NCBI Taxonomy" id="1850348"/>
    <lineage>
        <taxon>Bacteria</taxon>
        <taxon>Pseudomonadati</taxon>
        <taxon>Rhodothermota</taxon>
        <taxon>Rhodothermia</taxon>
        <taxon>Rhodothermales</taxon>
        <taxon>Salisaetaceae</taxon>
        <taxon>Longibacter</taxon>
    </lineage>
</organism>
<evidence type="ECO:0000313" key="8">
    <source>
        <dbReference type="Proteomes" id="UP000220102"/>
    </source>
</evidence>
<dbReference type="Pfam" id="PF06803">
    <property type="entry name" value="DUF1232"/>
    <property type="match status" value="1"/>
</dbReference>
<evidence type="ECO:0000259" key="6">
    <source>
        <dbReference type="Pfam" id="PF06803"/>
    </source>
</evidence>
<dbReference type="OrthoDB" id="9800034at2"/>
<evidence type="ECO:0000256" key="3">
    <source>
        <dbReference type="ARBA" id="ARBA00022989"/>
    </source>
</evidence>
<evidence type="ECO:0000256" key="5">
    <source>
        <dbReference type="SAM" id="MobiDB-lite"/>
    </source>
</evidence>
<gene>
    <name evidence="7" type="ORF">CRI94_08295</name>
</gene>
<evidence type="ECO:0000313" key="7">
    <source>
        <dbReference type="EMBL" id="PEN14036.1"/>
    </source>
</evidence>
<feature type="domain" description="DUF1232" evidence="6">
    <location>
        <begin position="207"/>
        <end position="240"/>
    </location>
</feature>
<reference evidence="7 8" key="1">
    <citation type="submission" date="2017-10" db="EMBL/GenBank/DDBJ databases">
        <title>Draft genome of Longibacter Salinarum.</title>
        <authorList>
            <person name="Goh K.M."/>
            <person name="Shamsir M.S."/>
            <person name="Lim S.W."/>
        </authorList>
    </citation>
    <scope>NUCLEOTIDE SEQUENCE [LARGE SCALE GENOMIC DNA]</scope>
    <source>
        <strain evidence="7 8">KCTC 52045</strain>
    </source>
</reference>
<name>A0A2A8CZG4_9BACT</name>
<evidence type="ECO:0000256" key="2">
    <source>
        <dbReference type="ARBA" id="ARBA00022692"/>
    </source>
</evidence>
<comment type="caution">
    <text evidence="7">The sequence shown here is derived from an EMBL/GenBank/DDBJ whole genome shotgun (WGS) entry which is preliminary data.</text>
</comment>